<protein>
    <submittedName>
        <fullName evidence="2">NAD-dependent epimerase/dehydratase family protein</fullName>
    </submittedName>
</protein>
<gene>
    <name evidence="2" type="ORF">AAIG11_09920</name>
</gene>
<proteinExistence type="predicted"/>
<dbReference type="SUPFAM" id="SSF51735">
    <property type="entry name" value="NAD(P)-binding Rossmann-fold domains"/>
    <property type="match status" value="1"/>
</dbReference>
<dbReference type="PANTHER" id="PTHR43245:SF13">
    <property type="entry name" value="UDP-D-APIOSE_UDP-D-XYLOSE SYNTHASE 2"/>
    <property type="match status" value="1"/>
</dbReference>
<accession>A0ABU9VUF0</accession>
<evidence type="ECO:0000313" key="2">
    <source>
        <dbReference type="EMBL" id="MEN1760792.1"/>
    </source>
</evidence>
<dbReference type="InterPro" id="IPR036291">
    <property type="entry name" value="NAD(P)-bd_dom_sf"/>
</dbReference>
<dbReference type="PANTHER" id="PTHR43245">
    <property type="entry name" value="BIFUNCTIONAL POLYMYXIN RESISTANCE PROTEIN ARNA"/>
    <property type="match status" value="1"/>
</dbReference>
<dbReference type="InterPro" id="IPR050177">
    <property type="entry name" value="Lipid_A_modif_metabolic_enz"/>
</dbReference>
<comment type="caution">
    <text evidence="2">The sequence shown here is derived from an EMBL/GenBank/DDBJ whole genome shotgun (WGS) entry which is preliminary data.</text>
</comment>
<evidence type="ECO:0000313" key="3">
    <source>
        <dbReference type="Proteomes" id="UP001407405"/>
    </source>
</evidence>
<dbReference type="Proteomes" id="UP001407405">
    <property type="component" value="Unassembled WGS sequence"/>
</dbReference>
<keyword evidence="3" id="KW-1185">Reference proteome</keyword>
<dbReference type="InterPro" id="IPR001509">
    <property type="entry name" value="Epimerase_deHydtase"/>
</dbReference>
<organism evidence="2 3">
    <name type="scientific">Anoxynatronum sibiricum</name>
    <dbReference type="NCBI Taxonomy" id="210623"/>
    <lineage>
        <taxon>Bacteria</taxon>
        <taxon>Bacillati</taxon>
        <taxon>Bacillota</taxon>
        <taxon>Clostridia</taxon>
        <taxon>Eubacteriales</taxon>
        <taxon>Clostridiaceae</taxon>
        <taxon>Anoxynatronum</taxon>
    </lineage>
</organism>
<dbReference type="CDD" id="cd08946">
    <property type="entry name" value="SDR_e"/>
    <property type="match status" value="1"/>
</dbReference>
<evidence type="ECO:0000259" key="1">
    <source>
        <dbReference type="Pfam" id="PF01370"/>
    </source>
</evidence>
<dbReference type="EMBL" id="JBCITM010000009">
    <property type="protein sequence ID" value="MEN1760792.1"/>
    <property type="molecule type" value="Genomic_DNA"/>
</dbReference>
<sequence>MKIAVTGAAGYIGRYVIAELTRHPVETVAVARNMSKIPDEWSCDIRQMDISEAEEGVLASIGSPDVVIHLAWGGLPNYNSMHHIETELPSQYRFLSLLVKEGLKTLIVAGTCLEYGMQYGPLKEELEARPSTSYGYAKNALRIQLEYLQQQHPFNFTWGRLFYLYGEGQSSNSIYSQLREAVHRGKEYFNMSGGEQLRDYLPIEKAAAYIVDLAKEEANVGILNIASGQPVSMRTMVERWIYENKWKIKLNLGHFQYPKYEPMAFWSDGMKLSKFERGDQNGNDIPCRSVAGFSK</sequence>
<dbReference type="Pfam" id="PF01370">
    <property type="entry name" value="Epimerase"/>
    <property type="match status" value="1"/>
</dbReference>
<feature type="domain" description="NAD-dependent epimerase/dehydratase" evidence="1">
    <location>
        <begin position="3"/>
        <end position="226"/>
    </location>
</feature>
<dbReference type="RefSeq" id="WP_343186117.1">
    <property type="nucleotide sequence ID" value="NZ_JBCITM010000009.1"/>
</dbReference>
<dbReference type="Gene3D" id="3.40.50.720">
    <property type="entry name" value="NAD(P)-binding Rossmann-like Domain"/>
    <property type="match status" value="1"/>
</dbReference>
<reference evidence="2 3" key="1">
    <citation type="submission" date="2024-04" db="EMBL/GenBank/DDBJ databases">
        <title>Genome sequencing and metabolic network reconstruction of aminoacids and betaine degradation by Anoxynatronum sibiricum.</title>
        <authorList>
            <person name="Detkova E.N."/>
            <person name="Boltjanskaja Y.V."/>
            <person name="Mardanov A.V."/>
            <person name="Kevbrin V."/>
        </authorList>
    </citation>
    <scope>NUCLEOTIDE SEQUENCE [LARGE SCALE GENOMIC DNA]</scope>
    <source>
        <strain evidence="2 3">Z-7981</strain>
    </source>
</reference>
<name>A0ABU9VUF0_9CLOT</name>